<dbReference type="AlphaFoldDB" id="A0AA39XZX2"/>
<proteinExistence type="predicted"/>
<dbReference type="InterPro" id="IPR027417">
    <property type="entry name" value="P-loop_NTPase"/>
</dbReference>
<dbReference type="GO" id="GO:0016020">
    <property type="term" value="C:membrane"/>
    <property type="evidence" value="ECO:0007669"/>
    <property type="project" value="InterPro"/>
</dbReference>
<dbReference type="InterPro" id="IPR020849">
    <property type="entry name" value="Small_GTPase_Ras-type"/>
</dbReference>
<feature type="region of interest" description="Disordered" evidence="3">
    <location>
        <begin position="581"/>
        <end position="600"/>
    </location>
</feature>
<dbReference type="GO" id="GO:0003924">
    <property type="term" value="F:GTPase activity"/>
    <property type="evidence" value="ECO:0007669"/>
    <property type="project" value="InterPro"/>
</dbReference>
<dbReference type="Proteomes" id="UP001174936">
    <property type="component" value="Unassembled WGS sequence"/>
</dbReference>
<feature type="region of interest" description="Disordered" evidence="3">
    <location>
        <begin position="390"/>
        <end position="415"/>
    </location>
</feature>
<feature type="region of interest" description="Disordered" evidence="3">
    <location>
        <begin position="500"/>
        <end position="574"/>
    </location>
</feature>
<feature type="compositionally biased region" description="Polar residues" evidence="3">
    <location>
        <begin position="104"/>
        <end position="119"/>
    </location>
</feature>
<evidence type="ECO:0000313" key="4">
    <source>
        <dbReference type="EMBL" id="KAK0643381.1"/>
    </source>
</evidence>
<feature type="region of interest" description="Disordered" evidence="3">
    <location>
        <begin position="314"/>
        <end position="356"/>
    </location>
</feature>
<evidence type="ECO:0000256" key="2">
    <source>
        <dbReference type="ARBA" id="ARBA00023134"/>
    </source>
</evidence>
<keyword evidence="2" id="KW-0342">GTP-binding</keyword>
<feature type="compositionally biased region" description="Low complexity" evidence="3">
    <location>
        <begin position="125"/>
        <end position="154"/>
    </location>
</feature>
<dbReference type="PANTHER" id="PTHR24070">
    <property type="entry name" value="RAS, DI-RAS, AND RHEB FAMILY MEMBERS OF SMALL GTPASE SUPERFAMILY"/>
    <property type="match status" value="1"/>
</dbReference>
<dbReference type="EMBL" id="JAULSV010000005">
    <property type="protein sequence ID" value="KAK0643381.1"/>
    <property type="molecule type" value="Genomic_DNA"/>
</dbReference>
<evidence type="ECO:0000256" key="3">
    <source>
        <dbReference type="SAM" id="MobiDB-lite"/>
    </source>
</evidence>
<feature type="region of interest" description="Disordered" evidence="3">
    <location>
        <begin position="53"/>
        <end position="154"/>
    </location>
</feature>
<feature type="region of interest" description="Disordered" evidence="3">
    <location>
        <begin position="214"/>
        <end position="251"/>
    </location>
</feature>
<dbReference type="GO" id="GO:0005525">
    <property type="term" value="F:GTP binding"/>
    <property type="evidence" value="ECO:0007669"/>
    <property type="project" value="UniProtKB-KW"/>
</dbReference>
<evidence type="ECO:0000313" key="5">
    <source>
        <dbReference type="Proteomes" id="UP001174936"/>
    </source>
</evidence>
<keyword evidence="1" id="KW-0547">Nucleotide-binding</keyword>
<dbReference type="Pfam" id="PF00071">
    <property type="entry name" value="Ras"/>
    <property type="match status" value="1"/>
</dbReference>
<evidence type="ECO:0000256" key="1">
    <source>
        <dbReference type="ARBA" id="ARBA00022741"/>
    </source>
</evidence>
<feature type="compositionally biased region" description="Low complexity" evidence="3">
    <location>
        <begin position="328"/>
        <end position="338"/>
    </location>
</feature>
<accession>A0AA39XZX2</accession>
<organism evidence="4 5">
    <name type="scientific">Cercophora newfieldiana</name>
    <dbReference type="NCBI Taxonomy" id="92897"/>
    <lineage>
        <taxon>Eukaryota</taxon>
        <taxon>Fungi</taxon>
        <taxon>Dikarya</taxon>
        <taxon>Ascomycota</taxon>
        <taxon>Pezizomycotina</taxon>
        <taxon>Sordariomycetes</taxon>
        <taxon>Sordariomycetidae</taxon>
        <taxon>Sordariales</taxon>
        <taxon>Lasiosphaeriaceae</taxon>
        <taxon>Cercophora</taxon>
    </lineage>
</organism>
<dbReference type="GO" id="GO:0007165">
    <property type="term" value="P:signal transduction"/>
    <property type="evidence" value="ECO:0007669"/>
    <property type="project" value="InterPro"/>
</dbReference>
<dbReference type="SUPFAM" id="SSF52540">
    <property type="entry name" value="P-loop containing nucleoside triphosphate hydrolases"/>
    <property type="match status" value="1"/>
</dbReference>
<keyword evidence="5" id="KW-1185">Reference proteome</keyword>
<feature type="compositionally biased region" description="Basic and acidic residues" evidence="3">
    <location>
        <begin position="341"/>
        <end position="356"/>
    </location>
</feature>
<name>A0AA39XZX2_9PEZI</name>
<gene>
    <name evidence="4" type="ORF">B0T16DRAFT_391910</name>
</gene>
<feature type="compositionally biased region" description="Basic and acidic residues" evidence="3">
    <location>
        <begin position="505"/>
        <end position="519"/>
    </location>
</feature>
<feature type="compositionally biased region" description="Basic residues" evidence="3">
    <location>
        <begin position="214"/>
        <end position="225"/>
    </location>
</feature>
<comment type="caution">
    <text evidence="4">The sequence shown here is derived from an EMBL/GenBank/DDBJ whole genome shotgun (WGS) entry which is preliminary data.</text>
</comment>
<feature type="compositionally biased region" description="Basic and acidic residues" evidence="3">
    <location>
        <begin position="530"/>
        <end position="543"/>
    </location>
</feature>
<sequence length="628" mass="69013">MGKRSEKPIIRILILGAPGVGKGCLESTFTTTTYPPLYDASLTINSRRFLTLAPRPQPEDPSAADHPLASTSRRPRSASTTISNPASEHRTSSALDETDKPLPSDQTSTPPKLTLQTNQPPSTPLWPSASTTTTTTTTTAPLTPTTPTSSSSPTTYLIEVTNYPALQHPKTRASLLAKGDYDAVLLVYDITSRASFSAIPALHAEIPLIPNKKHRRRRASLRRSRSSFFYSSSPASTAHQRKGSGSTHDDIFPSRERETVVALVGNKCDVDAGEIDLGYPLLEKEAVLQAADVEERSLVHPLFRQSVLEVDGGEDTASLGPLSPPLKSPRSVRSVPVARRARMDGEDGARRARSVVEDGTGVRTSVFSVAKRGSLRLDGVPEDRRVEEEVARSRVPVQRRRKGGGEMPPTPPEEEATSAIQKWFLELEGESQAADEHREEAEMAVPTREVSRFEGEMLARTLLLNVPFRETSAKTGENVDEIFEAIVREVLWEMGKEVEASPLEHSPEEKAVKGQREKVTPTLGRKRSVLKKDRRGDAKEPVRESLTSDLPPTLTLPGLEEEHNESKNNEAKTLVSETLEHVAETEPETTTLQPPEVVPRRRRESALENFFKRVFTKKSATVVPDVAV</sequence>
<feature type="compositionally biased region" description="Polar residues" evidence="3">
    <location>
        <begin position="234"/>
        <end position="246"/>
    </location>
</feature>
<dbReference type="Gene3D" id="3.40.50.300">
    <property type="entry name" value="P-loop containing nucleotide triphosphate hydrolases"/>
    <property type="match status" value="2"/>
</dbReference>
<feature type="compositionally biased region" description="Low complexity" evidence="3">
    <location>
        <begin position="544"/>
        <end position="558"/>
    </location>
</feature>
<protein>
    <submittedName>
        <fullName evidence="4">Uncharacterized protein</fullName>
    </submittedName>
</protein>
<feature type="compositionally biased region" description="Basic and acidic residues" evidence="3">
    <location>
        <begin position="87"/>
        <end position="102"/>
    </location>
</feature>
<dbReference type="InterPro" id="IPR001806">
    <property type="entry name" value="Small_GTPase"/>
</dbReference>
<reference evidence="4" key="1">
    <citation type="submission" date="2023-06" db="EMBL/GenBank/DDBJ databases">
        <title>Genome-scale phylogeny and comparative genomics of the fungal order Sordariales.</title>
        <authorList>
            <consortium name="Lawrence Berkeley National Laboratory"/>
            <person name="Hensen N."/>
            <person name="Bonometti L."/>
            <person name="Westerberg I."/>
            <person name="Brannstrom I.O."/>
            <person name="Guillou S."/>
            <person name="Cros-Aarteil S."/>
            <person name="Calhoun S."/>
            <person name="Haridas S."/>
            <person name="Kuo A."/>
            <person name="Mondo S."/>
            <person name="Pangilinan J."/>
            <person name="Riley R."/>
            <person name="Labutti K."/>
            <person name="Andreopoulos B."/>
            <person name="Lipzen A."/>
            <person name="Chen C."/>
            <person name="Yanf M."/>
            <person name="Daum C."/>
            <person name="Ng V."/>
            <person name="Clum A."/>
            <person name="Steindorff A."/>
            <person name="Ohm R."/>
            <person name="Martin F."/>
            <person name="Silar P."/>
            <person name="Natvig D."/>
            <person name="Lalanne C."/>
            <person name="Gautier V."/>
            <person name="Ament-Velasquez S.L."/>
            <person name="Kruys A."/>
            <person name="Hutchinson M.I."/>
            <person name="Powell A.J."/>
            <person name="Barry K."/>
            <person name="Miller A.N."/>
            <person name="Grigoriev I.V."/>
            <person name="Debuchy R."/>
            <person name="Gladieux P."/>
            <person name="Thoren M.H."/>
            <person name="Johannesson H."/>
        </authorList>
    </citation>
    <scope>NUCLEOTIDE SEQUENCE</scope>
    <source>
        <strain evidence="4">SMH2532-1</strain>
    </source>
</reference>
<feature type="compositionally biased region" description="Basic and acidic residues" evidence="3">
    <location>
        <begin position="560"/>
        <end position="570"/>
    </location>
</feature>